<reference evidence="2" key="1">
    <citation type="journal article" date="2023" name="Mol. Phylogenet. Evol.">
        <title>Genome-scale phylogeny and comparative genomics of the fungal order Sordariales.</title>
        <authorList>
            <person name="Hensen N."/>
            <person name="Bonometti L."/>
            <person name="Westerberg I."/>
            <person name="Brannstrom I.O."/>
            <person name="Guillou S."/>
            <person name="Cros-Aarteil S."/>
            <person name="Calhoun S."/>
            <person name="Haridas S."/>
            <person name="Kuo A."/>
            <person name="Mondo S."/>
            <person name="Pangilinan J."/>
            <person name="Riley R."/>
            <person name="LaButti K."/>
            <person name="Andreopoulos B."/>
            <person name="Lipzen A."/>
            <person name="Chen C."/>
            <person name="Yan M."/>
            <person name="Daum C."/>
            <person name="Ng V."/>
            <person name="Clum A."/>
            <person name="Steindorff A."/>
            <person name="Ohm R.A."/>
            <person name="Martin F."/>
            <person name="Silar P."/>
            <person name="Natvig D.O."/>
            <person name="Lalanne C."/>
            <person name="Gautier V."/>
            <person name="Ament-Velasquez S.L."/>
            <person name="Kruys A."/>
            <person name="Hutchinson M.I."/>
            <person name="Powell A.J."/>
            <person name="Barry K."/>
            <person name="Miller A.N."/>
            <person name="Grigoriev I.V."/>
            <person name="Debuchy R."/>
            <person name="Gladieux P."/>
            <person name="Hiltunen Thoren M."/>
            <person name="Johannesson H."/>
        </authorList>
    </citation>
    <scope>NUCLEOTIDE SEQUENCE</scope>
    <source>
        <strain evidence="2">PSN243</strain>
    </source>
</reference>
<evidence type="ECO:0000313" key="2">
    <source>
        <dbReference type="EMBL" id="KAK4445295.1"/>
    </source>
</evidence>
<comment type="caution">
    <text evidence="2">The sequence shown here is derived from an EMBL/GenBank/DDBJ whole genome shotgun (WGS) entry which is preliminary data.</text>
</comment>
<feature type="region of interest" description="Disordered" evidence="1">
    <location>
        <begin position="1"/>
        <end position="31"/>
    </location>
</feature>
<dbReference type="EMBL" id="MU865966">
    <property type="protein sequence ID" value="KAK4445295.1"/>
    <property type="molecule type" value="Genomic_DNA"/>
</dbReference>
<name>A0AAV9GD39_9PEZI</name>
<proteinExistence type="predicted"/>
<evidence type="ECO:0000256" key="1">
    <source>
        <dbReference type="SAM" id="MobiDB-lite"/>
    </source>
</evidence>
<sequence>MHDRVPPSSRRATQDMNSTTQDMDSPVQAPKGPPILRLPMEVLIQIAWEVLDMSERWGKDMPATQATNHALQLTGIWMEMPRPKVMPAEQPILEFRLASRALSAAASEVLGMTWFRHRDVALNQDSLEGMLAISRHPTFGPKVETLTVRLDRLPEFGHEYIPIHLAEENDKQDTLMTSWQGVTYLSQIVANLPNLKLIEINDELEFLNGGRDRPAWGLGELRSKIDPHIVDHDFKQHKLQDRDFVKLLTRIVLSTISMSNYKEDFAIRIGKAAGFGYDSVTPMELEPTAEVIRYLEHKRPQTKSVTLQLAPDYSVRPVRPVTPLGGIKVWCKHLVGFLNIFSAIRELNLSFCHPKSWEKNHVTPHIECLCDCVHLPHLEKLSLGRFHCYRIRDFLLRLVDKHRATLRHLEFRSVTNWAGEGWAGIGDWEGFLCEIRQKSDVTSVLMFDCSQVYAPLNFGDKHLPFVDLRSQWSRAPPRVLEFVWHFGDDGRYVHTVDDIVDIMRA</sequence>
<gene>
    <name evidence="2" type="ORF">QBC34DRAFT_429079</name>
</gene>
<keyword evidence="3" id="KW-1185">Reference proteome</keyword>
<evidence type="ECO:0000313" key="3">
    <source>
        <dbReference type="Proteomes" id="UP001321760"/>
    </source>
</evidence>
<feature type="compositionally biased region" description="Polar residues" evidence="1">
    <location>
        <begin position="10"/>
        <end position="23"/>
    </location>
</feature>
<evidence type="ECO:0008006" key="4">
    <source>
        <dbReference type="Google" id="ProtNLM"/>
    </source>
</evidence>
<accession>A0AAV9GD39</accession>
<reference evidence="2" key="2">
    <citation type="submission" date="2023-05" db="EMBL/GenBank/DDBJ databases">
        <authorList>
            <consortium name="Lawrence Berkeley National Laboratory"/>
            <person name="Steindorff A."/>
            <person name="Hensen N."/>
            <person name="Bonometti L."/>
            <person name="Westerberg I."/>
            <person name="Brannstrom I.O."/>
            <person name="Guillou S."/>
            <person name="Cros-Aarteil S."/>
            <person name="Calhoun S."/>
            <person name="Haridas S."/>
            <person name="Kuo A."/>
            <person name="Mondo S."/>
            <person name="Pangilinan J."/>
            <person name="Riley R."/>
            <person name="Labutti K."/>
            <person name="Andreopoulos B."/>
            <person name="Lipzen A."/>
            <person name="Chen C."/>
            <person name="Yanf M."/>
            <person name="Daum C."/>
            <person name="Ng V."/>
            <person name="Clum A."/>
            <person name="Ohm R."/>
            <person name="Martin F."/>
            <person name="Silar P."/>
            <person name="Natvig D."/>
            <person name="Lalanne C."/>
            <person name="Gautier V."/>
            <person name="Ament-Velasquez S.L."/>
            <person name="Kruys A."/>
            <person name="Hutchinson M.I."/>
            <person name="Powell A.J."/>
            <person name="Barry K."/>
            <person name="Miller A.N."/>
            <person name="Grigoriev I.V."/>
            <person name="Debuchy R."/>
            <person name="Gladieux P."/>
            <person name="Thoren M.H."/>
            <person name="Johannesson H."/>
        </authorList>
    </citation>
    <scope>NUCLEOTIDE SEQUENCE</scope>
    <source>
        <strain evidence="2">PSN243</strain>
    </source>
</reference>
<dbReference type="AlphaFoldDB" id="A0AAV9GD39"/>
<organism evidence="2 3">
    <name type="scientific">Podospora aff. communis PSN243</name>
    <dbReference type="NCBI Taxonomy" id="3040156"/>
    <lineage>
        <taxon>Eukaryota</taxon>
        <taxon>Fungi</taxon>
        <taxon>Dikarya</taxon>
        <taxon>Ascomycota</taxon>
        <taxon>Pezizomycotina</taxon>
        <taxon>Sordariomycetes</taxon>
        <taxon>Sordariomycetidae</taxon>
        <taxon>Sordariales</taxon>
        <taxon>Podosporaceae</taxon>
        <taxon>Podospora</taxon>
    </lineage>
</organism>
<dbReference type="Proteomes" id="UP001321760">
    <property type="component" value="Unassembled WGS sequence"/>
</dbReference>
<protein>
    <recommendedName>
        <fullName evidence="4">F-box domain-containing protein</fullName>
    </recommendedName>
</protein>